<dbReference type="InterPro" id="IPR041172">
    <property type="entry name" value="EstA_Ig-like_N"/>
</dbReference>
<keyword evidence="1 3" id="KW-0732">Signal</keyword>
<dbReference type="PANTHER" id="PTHR43037:SF5">
    <property type="entry name" value="FERULOYL ESTERASE"/>
    <property type="match status" value="1"/>
</dbReference>
<feature type="domain" description="Esterase Ig-like N-terminal" evidence="5">
    <location>
        <begin position="41"/>
        <end position="157"/>
    </location>
</feature>
<dbReference type="Gene3D" id="2.60.40.2180">
    <property type="match status" value="1"/>
</dbReference>
<comment type="caution">
    <text evidence="6">The sequence shown here is derived from an EMBL/GenBank/DDBJ whole genome shotgun (WGS) entry which is preliminary data.</text>
</comment>
<dbReference type="InterPro" id="IPR050955">
    <property type="entry name" value="Plant_Biomass_Hydrol_Est"/>
</dbReference>
<keyword evidence="2" id="KW-0378">Hydrolase</keyword>
<dbReference type="HOGENOM" id="CLU_035499_2_0_9"/>
<dbReference type="InterPro" id="IPR003140">
    <property type="entry name" value="PLipase/COase/thioEstase"/>
</dbReference>
<sequence length="453" mass="49526">MNNTLKMILACALLLPIAGCGAEKKASVAGSDVITGAYDMTITGYDWGCGTDSIIMNLDHPLDIVSKDSFTVTEHKQATNFMAEGFPVEEVDVPRQVTDAYLVDESGKKTTEPSTRVKLELYVSPNDGSPLLFSFPSMMNTWSHPYTLTVTKADNAKLTSKGTEVKDFTINIDPAFKTTSADKFKLDTFKAKDGVTYQYASYKPEGGSKTLVVWLHGLGEGGTKNTDPSVTLLANKAAVLGDESFQSTVGGANVLVPQCPTYWMDNDGKMTNFTGGGIQADGTSHYLESLHELIARYKEETGSTKVVIAGCSNGGYMTMLMALSYPTEYDAYVPICETLPNALITDEQVKTLADLKMYYVYSQDDTTVVPELHEVPLLQRLEASGAKHTYASVTEHIVDTTGTYYADVNGQPTLENTGKPYQYMGHWSWIYFFNNTCDANGLKAWDFIANAVK</sequence>
<dbReference type="GO" id="GO:0016787">
    <property type="term" value="F:hydrolase activity"/>
    <property type="evidence" value="ECO:0007669"/>
    <property type="project" value="UniProtKB-KW"/>
</dbReference>
<protein>
    <recommendedName>
        <fullName evidence="8">Phospholipase/carboxylesterase</fullName>
    </recommendedName>
</protein>
<organism evidence="6 7">
    <name type="scientific">Solobacterium moorei F0204</name>
    <dbReference type="NCBI Taxonomy" id="706433"/>
    <lineage>
        <taxon>Bacteria</taxon>
        <taxon>Bacillati</taxon>
        <taxon>Bacillota</taxon>
        <taxon>Erysipelotrichia</taxon>
        <taxon>Erysipelotrichales</taxon>
        <taxon>Erysipelotrichaceae</taxon>
        <taxon>Solobacterium</taxon>
    </lineage>
</organism>
<gene>
    <name evidence="6" type="ORF">HMPREF9430_02062</name>
</gene>
<feature type="chain" id="PRO_5039646330" description="Phospholipase/carboxylesterase" evidence="3">
    <location>
        <begin position="23"/>
        <end position="453"/>
    </location>
</feature>
<evidence type="ECO:0000259" key="5">
    <source>
        <dbReference type="Pfam" id="PF18435"/>
    </source>
</evidence>
<proteinExistence type="predicted"/>
<evidence type="ECO:0000256" key="2">
    <source>
        <dbReference type="ARBA" id="ARBA00022801"/>
    </source>
</evidence>
<feature type="signal peptide" evidence="3">
    <location>
        <begin position="1"/>
        <end position="22"/>
    </location>
</feature>
<reference evidence="6 7" key="1">
    <citation type="submission" date="2010-08" db="EMBL/GenBank/DDBJ databases">
        <authorList>
            <person name="Weinstock G."/>
            <person name="Sodergren E."/>
            <person name="Clifton S."/>
            <person name="Fulton L."/>
            <person name="Fulton B."/>
            <person name="Courtney L."/>
            <person name="Fronick C."/>
            <person name="Harrison M."/>
            <person name="Strong C."/>
            <person name="Farmer C."/>
            <person name="Delahaunty K."/>
            <person name="Markovic C."/>
            <person name="Hall O."/>
            <person name="Minx P."/>
            <person name="Tomlinson C."/>
            <person name="Mitreva M."/>
            <person name="Hou S."/>
            <person name="Chen J."/>
            <person name="Wollam A."/>
            <person name="Pepin K.H."/>
            <person name="Johnson M."/>
            <person name="Bhonagiri V."/>
            <person name="Zhang X."/>
            <person name="Suruliraj S."/>
            <person name="Warren W."/>
            <person name="Chinwalla A."/>
            <person name="Mardis E.R."/>
            <person name="Wilson R.K."/>
        </authorList>
    </citation>
    <scope>NUCLEOTIDE SEQUENCE [LARGE SCALE GENOMIC DNA]</scope>
    <source>
        <strain evidence="6 7">F0204</strain>
    </source>
</reference>
<dbReference type="InterPro" id="IPR029058">
    <property type="entry name" value="AB_hydrolase_fold"/>
</dbReference>
<name>E7MR71_9FIRM</name>
<keyword evidence="7" id="KW-1185">Reference proteome</keyword>
<feature type="domain" description="Phospholipase/carboxylesterase/thioesterase" evidence="4">
    <location>
        <begin position="205"/>
        <end position="394"/>
    </location>
</feature>
<dbReference type="AlphaFoldDB" id="E7MR71"/>
<dbReference type="EMBL" id="AECQ01000042">
    <property type="protein sequence ID" value="EFW23439.1"/>
    <property type="molecule type" value="Genomic_DNA"/>
</dbReference>
<dbReference type="STRING" id="706433.HMPREF9430_02062"/>
<evidence type="ECO:0000259" key="4">
    <source>
        <dbReference type="Pfam" id="PF02230"/>
    </source>
</evidence>
<evidence type="ECO:0000256" key="3">
    <source>
        <dbReference type="SAM" id="SignalP"/>
    </source>
</evidence>
<dbReference type="PANTHER" id="PTHR43037">
    <property type="entry name" value="UNNAMED PRODUCT-RELATED"/>
    <property type="match status" value="1"/>
</dbReference>
<evidence type="ECO:0000313" key="7">
    <source>
        <dbReference type="Proteomes" id="UP000004097"/>
    </source>
</evidence>
<dbReference type="eggNOG" id="COG4099">
    <property type="taxonomic scope" value="Bacteria"/>
</dbReference>
<dbReference type="RefSeq" id="WP_006526859.1">
    <property type="nucleotide sequence ID" value="NZ_GL637674.2"/>
</dbReference>
<evidence type="ECO:0008006" key="8">
    <source>
        <dbReference type="Google" id="ProtNLM"/>
    </source>
</evidence>
<accession>E7MR71</accession>
<dbReference type="Gene3D" id="3.40.50.1820">
    <property type="entry name" value="alpha/beta hydrolase"/>
    <property type="match status" value="1"/>
</dbReference>
<evidence type="ECO:0000256" key="1">
    <source>
        <dbReference type="ARBA" id="ARBA00022729"/>
    </source>
</evidence>
<evidence type="ECO:0000313" key="6">
    <source>
        <dbReference type="EMBL" id="EFW23439.1"/>
    </source>
</evidence>
<dbReference type="Proteomes" id="UP000004097">
    <property type="component" value="Unassembled WGS sequence"/>
</dbReference>
<dbReference type="Pfam" id="PF02230">
    <property type="entry name" value="Abhydrolase_2"/>
    <property type="match status" value="1"/>
</dbReference>
<dbReference type="SUPFAM" id="SSF53474">
    <property type="entry name" value="alpha/beta-Hydrolases"/>
    <property type="match status" value="1"/>
</dbReference>
<dbReference type="Pfam" id="PF18435">
    <property type="entry name" value="EstA_Ig_like"/>
    <property type="match status" value="1"/>
</dbReference>